<dbReference type="Proteomes" id="UP001597205">
    <property type="component" value="Unassembled WGS sequence"/>
</dbReference>
<keyword evidence="1" id="KW-0812">Transmembrane</keyword>
<protein>
    <submittedName>
        <fullName evidence="2">Cell envelope integrity protein CreD</fullName>
    </submittedName>
</protein>
<feature type="transmembrane region" description="Helical" evidence="1">
    <location>
        <begin position="364"/>
        <end position="382"/>
    </location>
</feature>
<feature type="transmembrane region" description="Helical" evidence="1">
    <location>
        <begin position="468"/>
        <end position="488"/>
    </location>
</feature>
<feature type="transmembrane region" description="Helical" evidence="1">
    <location>
        <begin position="389"/>
        <end position="409"/>
    </location>
</feature>
<comment type="caution">
    <text evidence="2">The sequence shown here is derived from an EMBL/GenBank/DDBJ whole genome shotgun (WGS) entry which is preliminary data.</text>
</comment>
<name>A0ABW3RL43_9SPHI</name>
<feature type="transmembrane region" description="Helical" evidence="1">
    <location>
        <begin position="444"/>
        <end position="462"/>
    </location>
</feature>
<gene>
    <name evidence="2" type="primary">creD</name>
    <name evidence="2" type="ORF">ACFQ2C_09160</name>
</gene>
<feature type="transmembrane region" description="Helical" evidence="1">
    <location>
        <begin position="415"/>
        <end position="437"/>
    </location>
</feature>
<sequence>MENNSLNQGAENSSQKTLIEKITDSLILKIFVIFFLMLILLIPLGLIGDLISERNNRESNVSTEIARKWGLEQVVTSPIIAVPYDIVLETVEPSSDGKSSSISRTVKTEYAYLMADQTQIQADVEPTVLKRGIYQAIVYNSKINIKGNFKNFDLDKLKIQAADLKWNEAKLVFGIQDIKGISASPKFKWDGKEYEMGKYEQDLRLFNQNLTVDLPLEGNESLNKPFEINMDLKGSKSLNFLPLASQTKIMATGKWSNPSFNGNFLPDEREVGETFKASWNIPDFSRKQPQQWKGDPMRIYDFSGIDLANEADGNISYQDAASASVAAANGVTDSQTLANDYDMVQINFLPNVDNYQKSTRVTKYGALVIALTFISLVFMEIIKKQRVHIIQYVLIGFAMVLFYALLLAISEHIGFNMAYLIAAIATIVLISSFIKAITKDMKSALNFAAILTLFYTFIFVLLQLRDYSLIVGTVGLFIILAVLMRLSTKINWYQFEKQ</sequence>
<feature type="transmembrane region" description="Helical" evidence="1">
    <location>
        <begin position="26"/>
        <end position="47"/>
    </location>
</feature>
<keyword evidence="1" id="KW-1133">Transmembrane helix</keyword>
<evidence type="ECO:0000313" key="3">
    <source>
        <dbReference type="Proteomes" id="UP001597205"/>
    </source>
</evidence>
<keyword evidence="1" id="KW-0472">Membrane</keyword>
<dbReference type="InterPro" id="IPR010364">
    <property type="entry name" value="Uncharacterised_IM_CreD"/>
</dbReference>
<dbReference type="EMBL" id="JBHTKY010000011">
    <property type="protein sequence ID" value="MFD1165768.1"/>
    <property type="molecule type" value="Genomic_DNA"/>
</dbReference>
<evidence type="ECO:0000256" key="1">
    <source>
        <dbReference type="SAM" id="Phobius"/>
    </source>
</evidence>
<dbReference type="NCBIfam" id="NF008712">
    <property type="entry name" value="PRK11715.1-1"/>
    <property type="match status" value="1"/>
</dbReference>
<proteinExistence type="predicted"/>
<organism evidence="2 3">
    <name type="scientific">Sphingobacterium daejeonense</name>
    <dbReference type="NCBI Taxonomy" id="371142"/>
    <lineage>
        <taxon>Bacteria</taxon>
        <taxon>Pseudomonadati</taxon>
        <taxon>Bacteroidota</taxon>
        <taxon>Sphingobacteriia</taxon>
        <taxon>Sphingobacteriales</taxon>
        <taxon>Sphingobacteriaceae</taxon>
        <taxon>Sphingobacterium</taxon>
    </lineage>
</organism>
<reference evidence="3" key="1">
    <citation type="journal article" date="2019" name="Int. J. Syst. Evol. Microbiol.">
        <title>The Global Catalogue of Microorganisms (GCM) 10K type strain sequencing project: providing services to taxonomists for standard genome sequencing and annotation.</title>
        <authorList>
            <consortium name="The Broad Institute Genomics Platform"/>
            <consortium name="The Broad Institute Genome Sequencing Center for Infectious Disease"/>
            <person name="Wu L."/>
            <person name="Ma J."/>
        </authorList>
    </citation>
    <scope>NUCLEOTIDE SEQUENCE [LARGE SCALE GENOMIC DNA]</scope>
    <source>
        <strain evidence="3">CCUG 52468</strain>
    </source>
</reference>
<dbReference type="PANTHER" id="PTHR30092">
    <property type="entry name" value="INNER MEMBRANE PROTEIN CRED"/>
    <property type="match status" value="1"/>
</dbReference>
<dbReference type="Pfam" id="PF06123">
    <property type="entry name" value="CreD"/>
    <property type="match status" value="1"/>
</dbReference>
<keyword evidence="3" id="KW-1185">Reference proteome</keyword>
<accession>A0ABW3RL43</accession>
<dbReference type="PANTHER" id="PTHR30092:SF0">
    <property type="entry name" value="INNER MEMBRANE PROTEIN CRED"/>
    <property type="match status" value="1"/>
</dbReference>
<dbReference type="RefSeq" id="WP_380895990.1">
    <property type="nucleotide sequence ID" value="NZ_JBHTKY010000011.1"/>
</dbReference>
<dbReference type="PIRSF" id="PIRSF004548">
    <property type="entry name" value="CreD"/>
    <property type="match status" value="1"/>
</dbReference>
<evidence type="ECO:0000313" key="2">
    <source>
        <dbReference type="EMBL" id="MFD1165768.1"/>
    </source>
</evidence>